<accession>A0A8S3WWB0</accession>
<keyword evidence="2" id="KW-1185">Reference proteome</keyword>
<dbReference type="AlphaFoldDB" id="A0A8S3WWB0"/>
<name>A0A8S3WWB0_PARAO</name>
<organism evidence="1 2">
    <name type="scientific">Parnassius apollo</name>
    <name type="common">Apollo butterfly</name>
    <name type="synonym">Papilio apollo</name>
    <dbReference type="NCBI Taxonomy" id="110799"/>
    <lineage>
        <taxon>Eukaryota</taxon>
        <taxon>Metazoa</taxon>
        <taxon>Ecdysozoa</taxon>
        <taxon>Arthropoda</taxon>
        <taxon>Hexapoda</taxon>
        <taxon>Insecta</taxon>
        <taxon>Pterygota</taxon>
        <taxon>Neoptera</taxon>
        <taxon>Endopterygota</taxon>
        <taxon>Lepidoptera</taxon>
        <taxon>Glossata</taxon>
        <taxon>Ditrysia</taxon>
        <taxon>Papilionoidea</taxon>
        <taxon>Papilionidae</taxon>
        <taxon>Parnassiinae</taxon>
        <taxon>Parnassini</taxon>
        <taxon>Parnassius</taxon>
        <taxon>Parnassius</taxon>
    </lineage>
</organism>
<protein>
    <submittedName>
        <fullName evidence="1">(apollo) hypothetical protein</fullName>
    </submittedName>
</protein>
<gene>
    <name evidence="1" type="ORF">PAPOLLO_LOCUS10901</name>
</gene>
<comment type="caution">
    <text evidence="1">The sequence shown here is derived from an EMBL/GenBank/DDBJ whole genome shotgun (WGS) entry which is preliminary data.</text>
</comment>
<proteinExistence type="predicted"/>
<sequence>MSDPRSEEARERLLVESLLKLTGEHSVTHHEPLQPVVMQPVESRTFPVRGSTDRLSYVIRYDDGVHRRNTRTLTRHNFRPSPSLWFTESDHRPRQNATVSA</sequence>
<reference evidence="1" key="1">
    <citation type="submission" date="2021-04" db="EMBL/GenBank/DDBJ databases">
        <authorList>
            <person name="Tunstrom K."/>
        </authorList>
    </citation>
    <scope>NUCLEOTIDE SEQUENCE</scope>
</reference>
<evidence type="ECO:0000313" key="1">
    <source>
        <dbReference type="EMBL" id="CAG4984642.1"/>
    </source>
</evidence>
<dbReference type="EMBL" id="CAJQZP010000774">
    <property type="protein sequence ID" value="CAG4984642.1"/>
    <property type="molecule type" value="Genomic_DNA"/>
</dbReference>
<evidence type="ECO:0000313" key="2">
    <source>
        <dbReference type="Proteomes" id="UP000691718"/>
    </source>
</evidence>
<dbReference type="Proteomes" id="UP000691718">
    <property type="component" value="Unassembled WGS sequence"/>
</dbReference>